<sequence>MSMSFLLHSSCRLLATTPKISQAAALYSSPPSAGHIVIFCEVLHASSGCCRRALLSSILLLFTVQSFNSSIRSTMFLNLASNP</sequence>
<organism evidence="1 2">
    <name type="scientific">Pseudomassariella vexata</name>
    <dbReference type="NCBI Taxonomy" id="1141098"/>
    <lineage>
        <taxon>Eukaryota</taxon>
        <taxon>Fungi</taxon>
        <taxon>Dikarya</taxon>
        <taxon>Ascomycota</taxon>
        <taxon>Pezizomycotina</taxon>
        <taxon>Sordariomycetes</taxon>
        <taxon>Xylariomycetidae</taxon>
        <taxon>Amphisphaeriales</taxon>
        <taxon>Pseudomassariaceae</taxon>
        <taxon>Pseudomassariella</taxon>
    </lineage>
</organism>
<protein>
    <submittedName>
        <fullName evidence="1">Uncharacterized protein</fullName>
    </submittedName>
</protein>
<reference evidence="1 2" key="1">
    <citation type="submission" date="2016-07" db="EMBL/GenBank/DDBJ databases">
        <title>Pervasive Adenine N6-methylation of Active Genes in Fungi.</title>
        <authorList>
            <consortium name="DOE Joint Genome Institute"/>
            <person name="Mondo S.J."/>
            <person name="Dannebaum R.O."/>
            <person name="Kuo R.C."/>
            <person name="Labutti K."/>
            <person name="Haridas S."/>
            <person name="Kuo A."/>
            <person name="Salamov A."/>
            <person name="Ahrendt S.R."/>
            <person name="Lipzen A."/>
            <person name="Sullivan W."/>
            <person name="Andreopoulos W.B."/>
            <person name="Clum A."/>
            <person name="Lindquist E."/>
            <person name="Daum C."/>
            <person name="Ramamoorthy G.K."/>
            <person name="Gryganskyi A."/>
            <person name="Culley D."/>
            <person name="Magnuson J.K."/>
            <person name="James T.Y."/>
            <person name="O'Malley M.A."/>
            <person name="Stajich J.E."/>
            <person name="Spatafora J.W."/>
            <person name="Visel A."/>
            <person name="Grigoriev I.V."/>
        </authorList>
    </citation>
    <scope>NUCLEOTIDE SEQUENCE [LARGE SCALE GENOMIC DNA]</scope>
    <source>
        <strain evidence="1 2">CBS 129021</strain>
    </source>
</reference>
<keyword evidence="2" id="KW-1185">Reference proteome</keyword>
<dbReference type="InParanoid" id="A0A1Y2DD71"/>
<dbReference type="GeneID" id="63769577"/>
<name>A0A1Y2DD71_9PEZI</name>
<dbReference type="AlphaFoldDB" id="A0A1Y2DD71"/>
<accession>A0A1Y2DD71</accession>
<dbReference type="Proteomes" id="UP000193689">
    <property type="component" value="Unassembled WGS sequence"/>
</dbReference>
<dbReference type="RefSeq" id="XP_040710585.1">
    <property type="nucleotide sequence ID" value="XM_040853365.1"/>
</dbReference>
<gene>
    <name evidence="1" type="ORF">BCR38DRAFT_109876</name>
</gene>
<proteinExistence type="predicted"/>
<evidence type="ECO:0000313" key="2">
    <source>
        <dbReference type="Proteomes" id="UP000193689"/>
    </source>
</evidence>
<evidence type="ECO:0000313" key="1">
    <source>
        <dbReference type="EMBL" id="ORY57233.1"/>
    </source>
</evidence>
<comment type="caution">
    <text evidence="1">The sequence shown here is derived from an EMBL/GenBank/DDBJ whole genome shotgun (WGS) entry which is preliminary data.</text>
</comment>
<dbReference type="EMBL" id="MCFJ01000020">
    <property type="protein sequence ID" value="ORY57233.1"/>
    <property type="molecule type" value="Genomic_DNA"/>
</dbReference>